<evidence type="ECO:0000313" key="2">
    <source>
        <dbReference type="Proteomes" id="UP000699042"/>
    </source>
</evidence>
<keyword evidence="2" id="KW-1185">Reference proteome</keyword>
<reference evidence="1" key="1">
    <citation type="submission" date="2021-05" db="EMBL/GenBank/DDBJ databases">
        <title>Comparative genomics of three Colletotrichum scovillei strains and genetic complementation revealed genes involved fungal growth and virulence on chili pepper.</title>
        <authorList>
            <person name="Hsieh D.-K."/>
            <person name="Chuang S.-C."/>
            <person name="Chen C.-Y."/>
            <person name="Chao Y.-T."/>
            <person name="Lu M.-Y.J."/>
            <person name="Lee M.-H."/>
            <person name="Shih M.-C."/>
        </authorList>
    </citation>
    <scope>NUCLEOTIDE SEQUENCE</scope>
    <source>
        <strain evidence="1">Coll-153</strain>
    </source>
</reference>
<comment type="caution">
    <text evidence="1">The sequence shown here is derived from an EMBL/GenBank/DDBJ whole genome shotgun (WGS) entry which is preliminary data.</text>
</comment>
<dbReference type="EMBL" id="JAESDN010000004">
    <property type="protein sequence ID" value="KAG7051083.1"/>
    <property type="molecule type" value="Genomic_DNA"/>
</dbReference>
<accession>A0A9P7R895</accession>
<evidence type="ECO:0000313" key="1">
    <source>
        <dbReference type="EMBL" id="KAG7051083.1"/>
    </source>
</evidence>
<proteinExistence type="predicted"/>
<dbReference type="Proteomes" id="UP000699042">
    <property type="component" value="Unassembled WGS sequence"/>
</dbReference>
<dbReference type="AlphaFoldDB" id="A0A9P7R895"/>
<gene>
    <name evidence="1" type="ORF">JMJ77_001710</name>
</gene>
<protein>
    <submittedName>
        <fullName evidence="1">Uncharacterized protein</fullName>
    </submittedName>
</protein>
<sequence>MLGQFNFVGIIPEPYISIDCLLKIYTRLLHYSSAPRDYQHVSNSSVEIENMCGPEQYWCT</sequence>
<organism evidence="1 2">
    <name type="scientific">Colletotrichum scovillei</name>
    <dbReference type="NCBI Taxonomy" id="1209932"/>
    <lineage>
        <taxon>Eukaryota</taxon>
        <taxon>Fungi</taxon>
        <taxon>Dikarya</taxon>
        <taxon>Ascomycota</taxon>
        <taxon>Pezizomycotina</taxon>
        <taxon>Sordariomycetes</taxon>
        <taxon>Hypocreomycetidae</taxon>
        <taxon>Glomerellales</taxon>
        <taxon>Glomerellaceae</taxon>
        <taxon>Colletotrichum</taxon>
        <taxon>Colletotrichum acutatum species complex</taxon>
    </lineage>
</organism>
<name>A0A9P7R895_9PEZI</name>